<feature type="compositionally biased region" description="Pro residues" evidence="1">
    <location>
        <begin position="28"/>
        <end position="47"/>
    </location>
</feature>
<keyword evidence="3" id="KW-1185">Reference proteome</keyword>
<dbReference type="EMBL" id="CM029039">
    <property type="protein sequence ID" value="KAG2640993.1"/>
    <property type="molecule type" value="Genomic_DNA"/>
</dbReference>
<dbReference type="AlphaFoldDB" id="A0A8T0W8M8"/>
<comment type="caution">
    <text evidence="2">The sequence shown here is derived from an EMBL/GenBank/DDBJ whole genome shotgun (WGS) entry which is preliminary data.</text>
</comment>
<feature type="compositionally biased region" description="Basic and acidic residues" evidence="1">
    <location>
        <begin position="126"/>
        <end position="137"/>
    </location>
</feature>
<evidence type="ECO:0000313" key="2">
    <source>
        <dbReference type="EMBL" id="KAG2640993.1"/>
    </source>
</evidence>
<reference evidence="2" key="1">
    <citation type="submission" date="2020-05" db="EMBL/GenBank/DDBJ databases">
        <title>WGS assembly of Panicum virgatum.</title>
        <authorList>
            <person name="Lovell J.T."/>
            <person name="Jenkins J."/>
            <person name="Shu S."/>
            <person name="Juenger T.E."/>
            <person name="Schmutz J."/>
        </authorList>
    </citation>
    <scope>NUCLEOTIDE SEQUENCE</scope>
    <source>
        <strain evidence="2">AP13</strain>
    </source>
</reference>
<evidence type="ECO:0000313" key="3">
    <source>
        <dbReference type="Proteomes" id="UP000823388"/>
    </source>
</evidence>
<accession>A0A8T0W8M8</accession>
<evidence type="ECO:0000256" key="1">
    <source>
        <dbReference type="SAM" id="MobiDB-lite"/>
    </source>
</evidence>
<name>A0A8T0W8M8_PANVG</name>
<dbReference type="Proteomes" id="UP000823388">
    <property type="component" value="Chromosome 2K"/>
</dbReference>
<feature type="region of interest" description="Disordered" evidence="1">
    <location>
        <begin position="14"/>
        <end position="137"/>
    </location>
</feature>
<organism evidence="2 3">
    <name type="scientific">Panicum virgatum</name>
    <name type="common">Blackwell switchgrass</name>
    <dbReference type="NCBI Taxonomy" id="38727"/>
    <lineage>
        <taxon>Eukaryota</taxon>
        <taxon>Viridiplantae</taxon>
        <taxon>Streptophyta</taxon>
        <taxon>Embryophyta</taxon>
        <taxon>Tracheophyta</taxon>
        <taxon>Spermatophyta</taxon>
        <taxon>Magnoliopsida</taxon>
        <taxon>Liliopsida</taxon>
        <taxon>Poales</taxon>
        <taxon>Poaceae</taxon>
        <taxon>PACMAD clade</taxon>
        <taxon>Panicoideae</taxon>
        <taxon>Panicodae</taxon>
        <taxon>Paniceae</taxon>
        <taxon>Panicinae</taxon>
        <taxon>Panicum</taxon>
        <taxon>Panicum sect. Hiantes</taxon>
    </lineage>
</organism>
<gene>
    <name evidence="2" type="ORF">PVAP13_2KG137316</name>
</gene>
<sequence>MFIIITTNLIKAKSLSKEGSEQIVHPARPNPPQTARPPARSLPPPRPSSKFQHASIQIRPPPRPSPPSCSRRPAAPAVHARPRRRAAEIRRRPRPLVSGPYPPLDALDLRLRPRGNLGSGSCSAAWERKLRSRGDAR</sequence>
<protein>
    <submittedName>
        <fullName evidence="2">Uncharacterized protein</fullName>
    </submittedName>
</protein>
<feature type="compositionally biased region" description="Low complexity" evidence="1">
    <location>
        <begin position="68"/>
        <end position="79"/>
    </location>
</feature>
<proteinExistence type="predicted"/>